<feature type="transmembrane region" description="Helical" evidence="11">
    <location>
        <begin position="283"/>
        <end position="304"/>
    </location>
</feature>
<accession>A0A7R9IVH5</accession>
<dbReference type="Gene3D" id="3.40.50.300">
    <property type="entry name" value="P-loop containing nucleotide triphosphate hydrolases"/>
    <property type="match status" value="1"/>
</dbReference>
<evidence type="ECO:0000256" key="6">
    <source>
        <dbReference type="ARBA" id="ARBA00022748"/>
    </source>
</evidence>
<comment type="subcellular location">
    <subcellularLocation>
        <location evidence="1">Membrane</location>
        <topology evidence="1">Multi-pass membrane protein</topology>
    </subcellularLocation>
</comment>
<dbReference type="SMART" id="SM00382">
    <property type="entry name" value="AAA"/>
    <property type="match status" value="1"/>
</dbReference>
<feature type="transmembrane region" description="Helical" evidence="11">
    <location>
        <begin position="377"/>
        <end position="400"/>
    </location>
</feature>
<dbReference type="PANTHER" id="PTHR43499">
    <property type="entry name" value="ABC TRANSPORTER I FAMILY MEMBER 1"/>
    <property type="match status" value="1"/>
</dbReference>
<evidence type="ECO:0000256" key="4">
    <source>
        <dbReference type="ARBA" id="ARBA00022692"/>
    </source>
</evidence>
<organism evidence="13">
    <name type="scientific">Timema californicum</name>
    <name type="common">California timema</name>
    <name type="synonym">Walking stick</name>
    <dbReference type="NCBI Taxonomy" id="61474"/>
    <lineage>
        <taxon>Eukaryota</taxon>
        <taxon>Metazoa</taxon>
        <taxon>Ecdysozoa</taxon>
        <taxon>Arthropoda</taxon>
        <taxon>Hexapoda</taxon>
        <taxon>Insecta</taxon>
        <taxon>Pterygota</taxon>
        <taxon>Neoptera</taxon>
        <taxon>Polyneoptera</taxon>
        <taxon>Phasmatodea</taxon>
        <taxon>Timematodea</taxon>
        <taxon>Timematoidea</taxon>
        <taxon>Timematidae</taxon>
        <taxon>Timema</taxon>
    </lineage>
</organism>
<dbReference type="InterPro" id="IPR003544">
    <property type="entry name" value="Cyt_c_biogenesis_CcmB"/>
</dbReference>
<dbReference type="InterPro" id="IPR003439">
    <property type="entry name" value="ABC_transporter-like_ATP-bd"/>
</dbReference>
<evidence type="ECO:0000313" key="13">
    <source>
        <dbReference type="EMBL" id="CAD7567735.1"/>
    </source>
</evidence>
<dbReference type="InterPro" id="IPR017871">
    <property type="entry name" value="ABC_transporter-like_CS"/>
</dbReference>
<reference evidence="13" key="1">
    <citation type="submission" date="2020-11" db="EMBL/GenBank/DDBJ databases">
        <authorList>
            <person name="Tran Van P."/>
        </authorList>
    </citation>
    <scope>NUCLEOTIDE SEQUENCE</scope>
</reference>
<keyword evidence="8" id="KW-1278">Translocase</keyword>
<dbReference type="GO" id="GO:0005524">
    <property type="term" value="F:ATP binding"/>
    <property type="evidence" value="ECO:0007669"/>
    <property type="project" value="UniProtKB-KW"/>
</dbReference>
<feature type="transmembrane region" description="Helical" evidence="11">
    <location>
        <begin position="230"/>
        <end position="251"/>
    </location>
</feature>
<sequence length="405" mass="43535">MLEIITLTCAYDERALFRQLSFCVSAGDIVQIEGPNGAGKTSLLRLLAGLSRPEQGEIRWQQQPILRQREAWHQAMLYLGHHPGVKGVLTPLENLRFYHPDCSDAQIFAALESVDLTGDEEVPVSRLSAGQQRRVALARLWLSQARIWILDEPLTAIDKAGVKKLMAKFARHADNGGAVILTTHQDLPADAARRELRIAFRGGADVVNPLWFFLIVITLFPLGIGPDPQQLARIAPGIAWVAALLASLLALERLFRDDFSDGSLEQLVLLPTPLPVTVIGKVVAHWLVTGVPLIILSPLAALLLSLDFNGWRAMALTLLLGTPTLSFLGAIGVGLTVGLRRGGVLLSLLVLPLAIPVLIFASAAMEAASQGLPISGYLAILGAMLLGSATLSPFATAAALRITLQ</sequence>
<dbReference type="PROSITE" id="PS50893">
    <property type="entry name" value="ABC_TRANSPORTER_2"/>
    <property type="match status" value="1"/>
</dbReference>
<evidence type="ECO:0000256" key="7">
    <source>
        <dbReference type="ARBA" id="ARBA00022840"/>
    </source>
</evidence>
<proteinExistence type="inferred from homology"/>
<keyword evidence="4 11" id="KW-0812">Transmembrane</keyword>
<feature type="transmembrane region" description="Helical" evidence="11">
    <location>
        <begin position="206"/>
        <end position="224"/>
    </location>
</feature>
<keyword evidence="9 11" id="KW-1133">Transmembrane helix</keyword>
<evidence type="ECO:0000256" key="1">
    <source>
        <dbReference type="ARBA" id="ARBA00004141"/>
    </source>
</evidence>
<evidence type="ECO:0000256" key="2">
    <source>
        <dbReference type="ARBA" id="ARBA00010544"/>
    </source>
</evidence>
<dbReference type="InterPro" id="IPR026031">
    <property type="entry name" value="Cyt_c_CcmB_bac"/>
</dbReference>
<keyword evidence="3" id="KW-0813">Transport</keyword>
<dbReference type="NCBIfam" id="TIGR01190">
    <property type="entry name" value="ccmB"/>
    <property type="match status" value="1"/>
</dbReference>
<dbReference type="InterPro" id="IPR003593">
    <property type="entry name" value="AAA+_ATPase"/>
</dbReference>
<evidence type="ECO:0000259" key="12">
    <source>
        <dbReference type="PROSITE" id="PS50893"/>
    </source>
</evidence>
<name>A0A7R9IVH5_TIMCA</name>
<feature type="transmembrane region" description="Helical" evidence="11">
    <location>
        <begin position="316"/>
        <end position="337"/>
    </location>
</feature>
<dbReference type="CDD" id="cd03231">
    <property type="entry name" value="ABC_CcmA_heme_exporter"/>
    <property type="match status" value="1"/>
</dbReference>
<dbReference type="InterPro" id="IPR027417">
    <property type="entry name" value="P-loop_NTPase"/>
</dbReference>
<dbReference type="GO" id="GO:0015232">
    <property type="term" value="F:heme transmembrane transporter activity"/>
    <property type="evidence" value="ECO:0007669"/>
    <property type="project" value="InterPro"/>
</dbReference>
<dbReference type="SUPFAM" id="SSF52540">
    <property type="entry name" value="P-loop containing nucleoside triphosphate hydrolases"/>
    <property type="match status" value="1"/>
</dbReference>
<feature type="transmembrane region" description="Helical" evidence="11">
    <location>
        <begin position="344"/>
        <end position="365"/>
    </location>
</feature>
<keyword evidence="6" id="KW-0201">Cytochrome c-type biogenesis</keyword>
<dbReference type="GO" id="GO:0016887">
    <property type="term" value="F:ATP hydrolysis activity"/>
    <property type="evidence" value="ECO:0007669"/>
    <property type="project" value="InterPro"/>
</dbReference>
<keyword evidence="10 11" id="KW-0472">Membrane</keyword>
<dbReference type="PROSITE" id="PS00211">
    <property type="entry name" value="ABC_TRANSPORTER_1"/>
    <property type="match status" value="1"/>
</dbReference>
<evidence type="ECO:0000256" key="11">
    <source>
        <dbReference type="SAM" id="Phobius"/>
    </source>
</evidence>
<keyword evidence="7" id="KW-0067">ATP-binding</keyword>
<dbReference type="EMBL" id="OE179149">
    <property type="protein sequence ID" value="CAD7567735.1"/>
    <property type="molecule type" value="Genomic_DNA"/>
</dbReference>
<evidence type="ECO:0000256" key="3">
    <source>
        <dbReference type="ARBA" id="ARBA00022448"/>
    </source>
</evidence>
<dbReference type="GO" id="GO:0016020">
    <property type="term" value="C:membrane"/>
    <property type="evidence" value="ECO:0007669"/>
    <property type="project" value="UniProtKB-SubCell"/>
</dbReference>
<dbReference type="Pfam" id="PF00005">
    <property type="entry name" value="ABC_tran"/>
    <property type="match status" value="1"/>
</dbReference>
<dbReference type="NCBIfam" id="TIGR01189">
    <property type="entry name" value="ccmA"/>
    <property type="match status" value="1"/>
</dbReference>
<evidence type="ECO:0000256" key="8">
    <source>
        <dbReference type="ARBA" id="ARBA00022967"/>
    </source>
</evidence>
<evidence type="ECO:0000256" key="10">
    <source>
        <dbReference type="ARBA" id="ARBA00023136"/>
    </source>
</evidence>
<protein>
    <submittedName>
        <fullName evidence="13">(California timema) hypothetical protein</fullName>
    </submittedName>
</protein>
<evidence type="ECO:0000256" key="9">
    <source>
        <dbReference type="ARBA" id="ARBA00022989"/>
    </source>
</evidence>
<feature type="domain" description="ABC transporter" evidence="12">
    <location>
        <begin position="2"/>
        <end position="226"/>
    </location>
</feature>
<gene>
    <name evidence="13" type="ORF">TCMB3V08_LOCUS517</name>
</gene>
<dbReference type="GO" id="GO:0017004">
    <property type="term" value="P:cytochrome complex assembly"/>
    <property type="evidence" value="ECO:0007669"/>
    <property type="project" value="UniProtKB-KW"/>
</dbReference>
<dbReference type="Pfam" id="PF03379">
    <property type="entry name" value="CcmB"/>
    <property type="match status" value="1"/>
</dbReference>
<dbReference type="PANTHER" id="PTHR43499:SF1">
    <property type="entry name" value="ABC TRANSPORTER I FAMILY MEMBER 1"/>
    <property type="match status" value="1"/>
</dbReference>
<dbReference type="NCBIfam" id="NF010061">
    <property type="entry name" value="PRK13538.1"/>
    <property type="match status" value="1"/>
</dbReference>
<comment type="similarity">
    <text evidence="2">Belongs to the CcmB/CycW/HelB family.</text>
</comment>
<keyword evidence="5" id="KW-0547">Nucleotide-binding</keyword>
<evidence type="ECO:0000256" key="5">
    <source>
        <dbReference type="ARBA" id="ARBA00022741"/>
    </source>
</evidence>
<dbReference type="PRINTS" id="PR01414">
    <property type="entry name" value="CCMBBIOGNSIS"/>
</dbReference>
<dbReference type="AlphaFoldDB" id="A0A7R9IVH5"/>
<dbReference type="InterPro" id="IPR005895">
    <property type="entry name" value="ABC_transptr_haem_export_CcmA"/>
</dbReference>